<dbReference type="Pfam" id="PF00905">
    <property type="entry name" value="Transpeptidase"/>
    <property type="match status" value="1"/>
</dbReference>
<evidence type="ECO:0000256" key="1">
    <source>
        <dbReference type="ARBA" id="ARBA00004236"/>
    </source>
</evidence>
<gene>
    <name evidence="20" type="ORF">HM131_03920</name>
</gene>
<dbReference type="Gene3D" id="3.40.710.10">
    <property type="entry name" value="DD-peptidase/beta-lactamase superfamily"/>
    <property type="match status" value="1"/>
</dbReference>
<dbReference type="InterPro" id="IPR050396">
    <property type="entry name" value="Glycosyltr_51/Transpeptidase"/>
</dbReference>
<proteinExistence type="inferred from homology"/>
<feature type="domain" description="Glycosyl transferase family 51" evidence="19">
    <location>
        <begin position="60"/>
        <end position="233"/>
    </location>
</feature>
<keyword evidence="13" id="KW-0511">Multifunctional enzyme</keyword>
<dbReference type="PANTHER" id="PTHR32282:SF11">
    <property type="entry name" value="PENICILLIN-BINDING PROTEIN 1B"/>
    <property type="match status" value="1"/>
</dbReference>
<evidence type="ECO:0000256" key="5">
    <source>
        <dbReference type="ARBA" id="ARBA00022645"/>
    </source>
</evidence>
<evidence type="ECO:0000256" key="15">
    <source>
        <dbReference type="ARBA" id="ARBA00034000"/>
    </source>
</evidence>
<organism evidence="20 21">
    <name type="scientific">Halobacillus mangrovi</name>
    <dbReference type="NCBI Taxonomy" id="402384"/>
    <lineage>
        <taxon>Bacteria</taxon>
        <taxon>Bacillati</taxon>
        <taxon>Bacillota</taxon>
        <taxon>Bacilli</taxon>
        <taxon>Bacillales</taxon>
        <taxon>Bacillaceae</taxon>
        <taxon>Halobacillus</taxon>
    </lineage>
</organism>
<evidence type="ECO:0000256" key="10">
    <source>
        <dbReference type="ARBA" id="ARBA00022960"/>
    </source>
</evidence>
<dbReference type="FunFam" id="1.10.3810.10:FF:000001">
    <property type="entry name" value="Penicillin-binding protein 1A"/>
    <property type="match status" value="1"/>
</dbReference>
<dbReference type="GO" id="GO:0009002">
    <property type="term" value="F:serine-type D-Ala-D-Ala carboxypeptidase activity"/>
    <property type="evidence" value="ECO:0007669"/>
    <property type="project" value="UniProtKB-EC"/>
</dbReference>
<dbReference type="InterPro" id="IPR001460">
    <property type="entry name" value="PCN-bd_Tpept"/>
</dbReference>
<dbReference type="Gene3D" id="1.10.3810.10">
    <property type="entry name" value="Biosynthetic peptidoglycan transglycosylase-like"/>
    <property type="match status" value="1"/>
</dbReference>
<keyword evidence="12 17" id="KW-0472">Membrane</keyword>
<keyword evidence="14" id="KW-0961">Cell wall biogenesis/degradation</keyword>
<evidence type="ECO:0000256" key="13">
    <source>
        <dbReference type="ARBA" id="ARBA00023268"/>
    </source>
</evidence>
<comment type="similarity">
    <text evidence="2">In the C-terminal section; belongs to the transpeptidase family.</text>
</comment>
<keyword evidence="8" id="KW-0808">Transferase</keyword>
<keyword evidence="11" id="KW-0573">Peptidoglycan synthesis</keyword>
<evidence type="ECO:0000256" key="8">
    <source>
        <dbReference type="ARBA" id="ARBA00022679"/>
    </source>
</evidence>
<evidence type="ECO:0000256" key="3">
    <source>
        <dbReference type="ARBA" id="ARBA00007739"/>
    </source>
</evidence>
<dbReference type="InterPro" id="IPR036950">
    <property type="entry name" value="PBP_transglycosylase"/>
</dbReference>
<keyword evidence="17" id="KW-1133">Transmembrane helix</keyword>
<evidence type="ECO:0000313" key="21">
    <source>
        <dbReference type="Proteomes" id="UP000192527"/>
    </source>
</evidence>
<dbReference type="GO" id="GO:0006508">
    <property type="term" value="P:proteolysis"/>
    <property type="evidence" value="ECO:0007669"/>
    <property type="project" value="UniProtKB-KW"/>
</dbReference>
<evidence type="ECO:0000256" key="6">
    <source>
        <dbReference type="ARBA" id="ARBA00022670"/>
    </source>
</evidence>
<evidence type="ECO:0000256" key="12">
    <source>
        <dbReference type="ARBA" id="ARBA00023136"/>
    </source>
</evidence>
<dbReference type="OrthoDB" id="9766909at2"/>
<keyword evidence="17" id="KW-0812">Transmembrane</keyword>
<dbReference type="GO" id="GO:0008658">
    <property type="term" value="F:penicillin binding"/>
    <property type="evidence" value="ECO:0007669"/>
    <property type="project" value="InterPro"/>
</dbReference>
<dbReference type="GO" id="GO:0008360">
    <property type="term" value="P:regulation of cell shape"/>
    <property type="evidence" value="ECO:0007669"/>
    <property type="project" value="UniProtKB-KW"/>
</dbReference>
<accession>A0A1W5ZRY7</accession>
<feature type="transmembrane region" description="Helical" evidence="17">
    <location>
        <begin position="20"/>
        <end position="39"/>
    </location>
</feature>
<keyword evidence="6" id="KW-0645">Protease</keyword>
<dbReference type="GO" id="GO:0009252">
    <property type="term" value="P:peptidoglycan biosynthetic process"/>
    <property type="evidence" value="ECO:0007669"/>
    <property type="project" value="UniProtKB-KW"/>
</dbReference>
<dbReference type="NCBIfam" id="TIGR02074">
    <property type="entry name" value="PBP_1a_fam"/>
    <property type="match status" value="1"/>
</dbReference>
<sequence length="686" mass="77107">MILFIRFTYKWLKRSIKIAFIGTVIALIGALGLLIFAITQGPPSLMTEQNTLYYSSKGDVIGEDHGAQERYWINIEDMPETIKEATIAIEDRRFYNHFGFDLKRIAGAALTDLKQMRMAEGASTITQQYARNLYLSHDKTWKRKIQEALYALRLEIFYNKEEILEGYLNTIYYGHGAYGIESASRYYFNKHAEELTLTEAAMLAGIPKGPSYYSPLANEENAESRQKQILAEMERNGFITSAEKTEAVETSLVYSDHKETSDKEVAPYFQDQVVAEAADLLDIESEQVMTGGYHIHTTLNEDHQEILEEQVASQMPKEEDVQLAAAVMNSHNGAITALVGGRDYKESPYNRATQAKRQVGSTIKPFLYYAALKEGYSPVTMIESKPTDFEVGKNGKVYSPTNFNDQYADKPITMAQALAVSDNIYAVSTHVDIGPEKLVHTLNTFGIDSNAKPVPSLALGATSISLYDMVSAYGKMLKGSESLEGHTIDKITDRHGNVLYEYQPTYSEEDKIDPDRAFTITHMMTGMFDSSLDGDYASVTGSPIKGKLTRMYGGKSGTTDYDSWMIGFSPQYVSAVWIGHDEGGRKLETFNEKRYAKSIWAGTMESIHEPLPTAAFIPTPNVKGVYIDPETGNRSGPNCPKERLVYMDKKDIPKEVCGGNEDKDKEEIENEFRNDPWFKDVVDWFF</sequence>
<keyword evidence="4" id="KW-1003">Cell membrane</keyword>
<evidence type="ECO:0000256" key="9">
    <source>
        <dbReference type="ARBA" id="ARBA00022801"/>
    </source>
</evidence>
<evidence type="ECO:0000256" key="4">
    <source>
        <dbReference type="ARBA" id="ARBA00022475"/>
    </source>
</evidence>
<dbReference type="InterPro" id="IPR023346">
    <property type="entry name" value="Lysozyme-like_dom_sf"/>
</dbReference>
<dbReference type="GO" id="GO:0005886">
    <property type="term" value="C:plasma membrane"/>
    <property type="evidence" value="ECO:0007669"/>
    <property type="project" value="UniProtKB-SubCell"/>
</dbReference>
<comment type="catalytic activity">
    <reaction evidence="15">
        <text>Preferential cleavage: (Ac)2-L-Lys-D-Ala-|-D-Ala. Also transpeptidation of peptidyl-alanyl moieties that are N-acyl substituents of D-alanine.</text>
        <dbReference type="EC" id="3.4.16.4"/>
    </reaction>
</comment>
<evidence type="ECO:0000259" key="18">
    <source>
        <dbReference type="Pfam" id="PF00905"/>
    </source>
</evidence>
<keyword evidence="21" id="KW-1185">Reference proteome</keyword>
<dbReference type="AlphaFoldDB" id="A0A1W5ZRY7"/>
<comment type="catalytic activity">
    <reaction evidence="16">
        <text>[GlcNAc-(1-&gt;4)-Mur2Ac(oyl-L-Ala-gamma-D-Glu-L-Lys-D-Ala-D-Ala)](n)-di-trans,octa-cis-undecaprenyl diphosphate + beta-D-GlcNAc-(1-&gt;4)-Mur2Ac(oyl-L-Ala-gamma-D-Glu-L-Lys-D-Ala-D-Ala)-di-trans,octa-cis-undecaprenyl diphosphate = [GlcNAc-(1-&gt;4)-Mur2Ac(oyl-L-Ala-gamma-D-Glu-L-Lys-D-Ala-D-Ala)](n+1)-di-trans,octa-cis-undecaprenyl diphosphate + di-trans,octa-cis-undecaprenyl diphosphate + H(+)</text>
        <dbReference type="Rhea" id="RHEA:23708"/>
        <dbReference type="Rhea" id="RHEA-COMP:9602"/>
        <dbReference type="Rhea" id="RHEA-COMP:9603"/>
        <dbReference type="ChEBI" id="CHEBI:15378"/>
        <dbReference type="ChEBI" id="CHEBI:58405"/>
        <dbReference type="ChEBI" id="CHEBI:60033"/>
        <dbReference type="ChEBI" id="CHEBI:78435"/>
        <dbReference type="EC" id="2.4.99.28"/>
    </reaction>
</comment>
<dbReference type="Proteomes" id="UP000192527">
    <property type="component" value="Chromosome"/>
</dbReference>
<evidence type="ECO:0000256" key="11">
    <source>
        <dbReference type="ARBA" id="ARBA00022984"/>
    </source>
</evidence>
<dbReference type="EMBL" id="CP020772">
    <property type="protein sequence ID" value="ARI76031.1"/>
    <property type="molecule type" value="Genomic_DNA"/>
</dbReference>
<evidence type="ECO:0000259" key="19">
    <source>
        <dbReference type="Pfam" id="PF00912"/>
    </source>
</evidence>
<evidence type="ECO:0000256" key="7">
    <source>
        <dbReference type="ARBA" id="ARBA00022676"/>
    </source>
</evidence>
<reference evidence="20 21" key="1">
    <citation type="submission" date="2017-04" db="EMBL/GenBank/DDBJ databases">
        <title>The whole genome sequencing and assembly of Halobacillus mangrovi strain.</title>
        <authorList>
            <person name="Lee S.-J."/>
            <person name="Park M.-K."/>
            <person name="Kim J.-Y."/>
            <person name="Lee Y.-J."/>
            <person name="Yi H."/>
            <person name="Bahn Y.-S."/>
            <person name="Kim J.F."/>
            <person name="Lee D.-W."/>
        </authorList>
    </citation>
    <scope>NUCLEOTIDE SEQUENCE [LARGE SCALE GENOMIC DNA]</scope>
    <source>
        <strain evidence="20 21">KTB 131</strain>
    </source>
</reference>
<dbReference type="GO" id="GO:0071555">
    <property type="term" value="P:cell wall organization"/>
    <property type="evidence" value="ECO:0007669"/>
    <property type="project" value="UniProtKB-KW"/>
</dbReference>
<dbReference type="GO" id="GO:0030288">
    <property type="term" value="C:outer membrane-bounded periplasmic space"/>
    <property type="evidence" value="ECO:0007669"/>
    <property type="project" value="TreeGrafter"/>
</dbReference>
<dbReference type="Pfam" id="PF00912">
    <property type="entry name" value="Transgly"/>
    <property type="match status" value="1"/>
</dbReference>
<dbReference type="SUPFAM" id="SSF56601">
    <property type="entry name" value="beta-lactamase/transpeptidase-like"/>
    <property type="match status" value="1"/>
</dbReference>
<keyword evidence="5" id="KW-0121">Carboxypeptidase</keyword>
<dbReference type="KEGG" id="hmn:HM131_03920"/>
<evidence type="ECO:0000256" key="16">
    <source>
        <dbReference type="ARBA" id="ARBA00049902"/>
    </source>
</evidence>
<name>A0A1W5ZRY7_9BACI</name>
<protein>
    <submittedName>
        <fullName evidence="20">Penicillin-binding protein</fullName>
    </submittedName>
</protein>
<dbReference type="STRING" id="402384.HM131_03920"/>
<dbReference type="RefSeq" id="WP_085028158.1">
    <property type="nucleotide sequence ID" value="NZ_CP020772.1"/>
</dbReference>
<evidence type="ECO:0000313" key="20">
    <source>
        <dbReference type="EMBL" id="ARI76031.1"/>
    </source>
</evidence>
<evidence type="ECO:0000256" key="17">
    <source>
        <dbReference type="SAM" id="Phobius"/>
    </source>
</evidence>
<dbReference type="InterPro" id="IPR012338">
    <property type="entry name" value="Beta-lactam/transpept-like"/>
</dbReference>
<dbReference type="GO" id="GO:0008955">
    <property type="term" value="F:peptidoglycan glycosyltransferase activity"/>
    <property type="evidence" value="ECO:0007669"/>
    <property type="project" value="UniProtKB-EC"/>
</dbReference>
<feature type="domain" description="Penicillin-binding protein transpeptidase" evidence="18">
    <location>
        <begin position="324"/>
        <end position="582"/>
    </location>
</feature>
<keyword evidence="9" id="KW-0378">Hydrolase</keyword>
<keyword evidence="7" id="KW-0328">Glycosyltransferase</keyword>
<comment type="similarity">
    <text evidence="3">In the N-terminal section; belongs to the glycosyltransferase 51 family.</text>
</comment>
<keyword evidence="10" id="KW-0133">Cell shape</keyword>
<evidence type="ECO:0000256" key="14">
    <source>
        <dbReference type="ARBA" id="ARBA00023316"/>
    </source>
</evidence>
<comment type="subcellular location">
    <subcellularLocation>
        <location evidence="1">Cell membrane</location>
    </subcellularLocation>
</comment>
<dbReference type="PANTHER" id="PTHR32282">
    <property type="entry name" value="BINDING PROTEIN TRANSPEPTIDASE, PUTATIVE-RELATED"/>
    <property type="match status" value="1"/>
</dbReference>
<dbReference type="InterPro" id="IPR001264">
    <property type="entry name" value="Glyco_trans_51"/>
</dbReference>
<dbReference type="SUPFAM" id="SSF53955">
    <property type="entry name" value="Lysozyme-like"/>
    <property type="match status" value="1"/>
</dbReference>
<evidence type="ECO:0000256" key="2">
    <source>
        <dbReference type="ARBA" id="ARBA00007090"/>
    </source>
</evidence>